<name>A0A117NID5_PICGL</name>
<sequence length="147" mass="17362">MVFVLQVVLRSYLRVVLHIFGHSTPYLAHFHIPSVLEKKLVMYFSHTNCFYPHTSGGNCYQPNFYNLYSLSSFHQIHYFCSHNTYYAPPFIIIRPFCTSPSRVKLISLLFLGQLIYNILRVERKKSLIIRATLMKCKKWLIYPPVLL</sequence>
<geneLocation type="mitochondrion" evidence="1"/>
<accession>A0A117NID5</accession>
<gene>
    <name evidence="1" type="ORF">ABT39_MTgene3030</name>
</gene>
<keyword evidence="1" id="KW-0496">Mitochondrion</keyword>
<dbReference type="AlphaFoldDB" id="A0A117NID5"/>
<reference evidence="1" key="1">
    <citation type="journal article" date="2015" name="Genome Biol. Evol.">
        <title>Organellar Genomes of White Spruce (Picea glauca): Assembly and Annotation.</title>
        <authorList>
            <person name="Jackman S.D."/>
            <person name="Warren R.L."/>
            <person name="Gibb E.A."/>
            <person name="Vandervalk B.P."/>
            <person name="Mohamadi H."/>
            <person name="Chu J."/>
            <person name="Raymond A."/>
            <person name="Pleasance S."/>
            <person name="Coope R."/>
            <person name="Wildung M.R."/>
            <person name="Ritland C.E."/>
            <person name="Bousquet J."/>
            <person name="Jones S.J."/>
            <person name="Bohlmann J."/>
            <person name="Birol I."/>
        </authorList>
    </citation>
    <scope>NUCLEOTIDE SEQUENCE [LARGE SCALE GENOMIC DNA]</scope>
    <source>
        <tissue evidence="1">Flushing bud</tissue>
    </source>
</reference>
<dbReference type="EMBL" id="LKAM01000002">
    <property type="protein sequence ID" value="KUM49803.1"/>
    <property type="molecule type" value="Genomic_DNA"/>
</dbReference>
<protein>
    <submittedName>
        <fullName evidence="1">Uncharacterized protein</fullName>
    </submittedName>
</protein>
<evidence type="ECO:0000313" key="1">
    <source>
        <dbReference type="EMBL" id="KUM49803.1"/>
    </source>
</evidence>
<proteinExistence type="predicted"/>
<comment type="caution">
    <text evidence="1">The sequence shown here is derived from an EMBL/GenBank/DDBJ whole genome shotgun (WGS) entry which is preliminary data.</text>
</comment>
<organism evidence="1">
    <name type="scientific">Picea glauca</name>
    <name type="common">White spruce</name>
    <name type="synonym">Pinus glauca</name>
    <dbReference type="NCBI Taxonomy" id="3330"/>
    <lineage>
        <taxon>Eukaryota</taxon>
        <taxon>Viridiplantae</taxon>
        <taxon>Streptophyta</taxon>
        <taxon>Embryophyta</taxon>
        <taxon>Tracheophyta</taxon>
        <taxon>Spermatophyta</taxon>
        <taxon>Pinopsida</taxon>
        <taxon>Pinidae</taxon>
        <taxon>Conifers I</taxon>
        <taxon>Pinales</taxon>
        <taxon>Pinaceae</taxon>
        <taxon>Picea</taxon>
    </lineage>
</organism>